<gene>
    <name evidence="1" type="ORF">C5467_10810</name>
</gene>
<comment type="caution">
    <text evidence="1">The sequence shown here is derived from an EMBL/GenBank/DDBJ whole genome shotgun (WGS) entry which is preliminary data.</text>
</comment>
<sequence length="61" mass="6614">MIAISMMLLLSKKGATPPSGYDCPDGFESVEDYSATVITKQDPCPYEGKSGFRDNPNQVLV</sequence>
<protein>
    <submittedName>
        <fullName evidence="1">Uncharacterized protein</fullName>
    </submittedName>
</protein>
<accession>A0A4R4JTA7</accession>
<name>A0A4R4JTA7_9GAMM</name>
<organism evidence="1 2">
    <name type="scientific">Photorhabdus khanii subsp. guanajuatensis</name>
    <dbReference type="NCBI Taxonomy" id="2100166"/>
    <lineage>
        <taxon>Bacteria</taxon>
        <taxon>Pseudomonadati</taxon>
        <taxon>Pseudomonadota</taxon>
        <taxon>Gammaproteobacteria</taxon>
        <taxon>Enterobacterales</taxon>
        <taxon>Morganellaceae</taxon>
        <taxon>Photorhabdus</taxon>
    </lineage>
</organism>
<proteinExistence type="predicted"/>
<evidence type="ECO:0000313" key="2">
    <source>
        <dbReference type="Proteomes" id="UP000295598"/>
    </source>
</evidence>
<dbReference type="Proteomes" id="UP000295598">
    <property type="component" value="Unassembled WGS sequence"/>
</dbReference>
<dbReference type="AlphaFoldDB" id="A0A4R4JTA7"/>
<evidence type="ECO:0000313" key="1">
    <source>
        <dbReference type="EMBL" id="TDB57870.1"/>
    </source>
</evidence>
<reference evidence="1 2" key="1">
    <citation type="journal article" date="2019" name="Int. J. Syst. Evol. Microbiol.">
        <title>Photorhabdus khanii subsp. guanajuatensis subsp. nov., isolated from Heterorhabditis atacamensis, and Photorhabdus luminescens subsp. mexicana subsp. nov., isolated from Heterorhabditis mexicana entomopathogenic nematodes.</title>
        <authorList>
            <person name="Machado R.A.R."/>
            <person name="Bruno P."/>
            <person name="Arce C.C.M."/>
            <person name="Liechti N."/>
            <person name="Kohler A."/>
            <person name="Bernal J."/>
            <person name="Bruggmann R."/>
            <person name="Turlings T.C.J."/>
        </authorList>
    </citation>
    <scope>NUCLEOTIDE SEQUENCE [LARGE SCALE GENOMIC DNA]</scope>
    <source>
        <strain evidence="1 2">MEX20-17</strain>
    </source>
</reference>
<dbReference type="EMBL" id="PUJY01000015">
    <property type="protein sequence ID" value="TDB57870.1"/>
    <property type="molecule type" value="Genomic_DNA"/>
</dbReference>